<evidence type="ECO:0000313" key="2">
    <source>
        <dbReference type="EMBL" id="KAG0446769.1"/>
    </source>
</evidence>
<evidence type="ECO:0000313" key="4">
    <source>
        <dbReference type="Proteomes" id="UP000639772"/>
    </source>
</evidence>
<dbReference type="AlphaFoldDB" id="A0A835P4W1"/>
<dbReference type="Proteomes" id="UP000636800">
    <property type="component" value="Unassembled WGS sequence"/>
</dbReference>
<dbReference type="SUPFAM" id="SSF51445">
    <property type="entry name" value="(Trans)glycosidases"/>
    <property type="match status" value="1"/>
</dbReference>
<dbReference type="EMBL" id="JADCNL010000549">
    <property type="protein sequence ID" value="KAG0446769.1"/>
    <property type="molecule type" value="Genomic_DNA"/>
</dbReference>
<organism evidence="1 4">
    <name type="scientific">Vanilla planifolia</name>
    <name type="common">Vanilla</name>
    <dbReference type="NCBI Taxonomy" id="51239"/>
    <lineage>
        <taxon>Eukaryota</taxon>
        <taxon>Viridiplantae</taxon>
        <taxon>Streptophyta</taxon>
        <taxon>Embryophyta</taxon>
        <taxon>Tracheophyta</taxon>
        <taxon>Spermatophyta</taxon>
        <taxon>Magnoliopsida</taxon>
        <taxon>Liliopsida</taxon>
        <taxon>Asparagales</taxon>
        <taxon>Orchidaceae</taxon>
        <taxon>Vanilloideae</taxon>
        <taxon>Vanilleae</taxon>
        <taxon>Vanilla</taxon>
    </lineage>
</organism>
<evidence type="ECO:0000313" key="3">
    <source>
        <dbReference type="Proteomes" id="UP000636800"/>
    </source>
</evidence>
<proteinExistence type="predicted"/>
<name>A0A835P4W1_VANPL</name>
<accession>A0A835P4W1</accession>
<gene>
    <name evidence="2" type="ORF">HPP92_028677</name>
    <name evidence="1" type="ORF">HPP92_028691</name>
</gene>
<protein>
    <submittedName>
        <fullName evidence="1">Uncharacterized protein</fullName>
    </submittedName>
</protein>
<comment type="caution">
    <text evidence="1">The sequence shown here is derived from an EMBL/GenBank/DDBJ whole genome shotgun (WGS) entry which is preliminary data.</text>
</comment>
<sequence length="228" mass="25979">GDVKLMVIQGLGGYGVLHLWSSFTVMVAYSSCYSQSSGSPQTLQDDSMVDGETRLWEDFKHLRMCAEEFGQVSHWTTMDEQTTKKWLDRPHVYVLVPAISNSSADVEATQEKTLAAIMRKWSSLLCENNFLSFLRAGFTPIHMPSDFSGLHKMLRCPRKVINHQFTSENGMVWMLEDTSCGLLLMFSRFLGGYTCSFGLYHVDLTTWIVRRRACSFRHGVTQISQGWH</sequence>
<reference evidence="3 4" key="1">
    <citation type="journal article" date="2020" name="Nat. Food">
        <title>A phased Vanilla planifolia genome enables genetic improvement of flavour and production.</title>
        <authorList>
            <person name="Hasing T."/>
            <person name="Tang H."/>
            <person name="Brym M."/>
            <person name="Khazi F."/>
            <person name="Huang T."/>
            <person name="Chambers A.H."/>
        </authorList>
    </citation>
    <scope>NUCLEOTIDE SEQUENCE [LARGE SCALE GENOMIC DNA]</scope>
    <source>
        <tissue evidence="1">Leaf</tissue>
    </source>
</reference>
<keyword evidence="3" id="KW-1185">Reference proteome</keyword>
<dbReference type="EMBL" id="JADCNM010000550">
    <property type="protein sequence ID" value="KAG0446721.1"/>
    <property type="molecule type" value="Genomic_DNA"/>
</dbReference>
<dbReference type="InterPro" id="IPR017853">
    <property type="entry name" value="GH"/>
</dbReference>
<evidence type="ECO:0000313" key="1">
    <source>
        <dbReference type="EMBL" id="KAG0446721.1"/>
    </source>
</evidence>
<feature type="non-terminal residue" evidence="1">
    <location>
        <position position="1"/>
    </location>
</feature>
<dbReference type="Proteomes" id="UP000639772">
    <property type="component" value="Unassembled WGS sequence"/>
</dbReference>